<evidence type="ECO:0000256" key="2">
    <source>
        <dbReference type="ARBA" id="ARBA00023125"/>
    </source>
</evidence>
<dbReference type="InterPro" id="IPR046335">
    <property type="entry name" value="LacI/GalR-like_sensor"/>
</dbReference>
<keyword evidence="2" id="KW-0238">DNA-binding</keyword>
<dbReference type="SUPFAM" id="SSF47413">
    <property type="entry name" value="lambda repressor-like DNA-binding domains"/>
    <property type="match status" value="1"/>
</dbReference>
<dbReference type="PANTHER" id="PTHR30146">
    <property type="entry name" value="LACI-RELATED TRANSCRIPTIONAL REPRESSOR"/>
    <property type="match status" value="1"/>
</dbReference>
<dbReference type="EMBL" id="CP115300">
    <property type="protein sequence ID" value="WBO62697.1"/>
    <property type="molecule type" value="Genomic_DNA"/>
</dbReference>
<dbReference type="Gene3D" id="3.40.50.2300">
    <property type="match status" value="2"/>
</dbReference>
<name>A0ABY7NYY2_9ACTN</name>
<evidence type="ECO:0000256" key="1">
    <source>
        <dbReference type="ARBA" id="ARBA00023015"/>
    </source>
</evidence>
<evidence type="ECO:0000259" key="5">
    <source>
        <dbReference type="PROSITE" id="PS50932"/>
    </source>
</evidence>
<reference evidence="6 7" key="1">
    <citation type="submission" date="2022-12" db="EMBL/GenBank/DDBJ databases">
        <authorList>
            <person name="Mo P."/>
        </authorList>
    </citation>
    <scope>NUCLEOTIDE SEQUENCE [LARGE SCALE GENOMIC DNA]</scope>
    <source>
        <strain evidence="6 7">HUAS 2-6</strain>
    </source>
</reference>
<dbReference type="PROSITE" id="PS50932">
    <property type="entry name" value="HTH_LACI_2"/>
    <property type="match status" value="1"/>
</dbReference>
<dbReference type="Pfam" id="PF00356">
    <property type="entry name" value="LacI"/>
    <property type="match status" value="1"/>
</dbReference>
<dbReference type="Proteomes" id="UP001212326">
    <property type="component" value="Chromosome"/>
</dbReference>
<dbReference type="InterPro" id="IPR000394">
    <property type="entry name" value="RNA_pol_sigma_54"/>
</dbReference>
<dbReference type="PANTHER" id="PTHR30146:SF109">
    <property type="entry name" value="HTH-TYPE TRANSCRIPTIONAL REGULATOR GALS"/>
    <property type="match status" value="1"/>
</dbReference>
<gene>
    <name evidence="6" type="ORF">O1G22_07630</name>
</gene>
<dbReference type="RefSeq" id="WP_270080613.1">
    <property type="nucleotide sequence ID" value="NZ_CP115300.1"/>
</dbReference>
<dbReference type="InterPro" id="IPR028082">
    <property type="entry name" value="Peripla_BP_I"/>
</dbReference>
<dbReference type="SUPFAM" id="SSF53822">
    <property type="entry name" value="Periplasmic binding protein-like I"/>
    <property type="match status" value="1"/>
</dbReference>
<evidence type="ECO:0000256" key="3">
    <source>
        <dbReference type="ARBA" id="ARBA00023163"/>
    </source>
</evidence>
<evidence type="ECO:0000313" key="6">
    <source>
        <dbReference type="EMBL" id="WBO62697.1"/>
    </source>
</evidence>
<evidence type="ECO:0000313" key="7">
    <source>
        <dbReference type="Proteomes" id="UP001212326"/>
    </source>
</evidence>
<dbReference type="Pfam" id="PF13377">
    <property type="entry name" value="Peripla_BP_3"/>
    <property type="match status" value="1"/>
</dbReference>
<keyword evidence="1" id="KW-0805">Transcription regulation</keyword>
<dbReference type="Gene3D" id="1.10.260.40">
    <property type="entry name" value="lambda repressor-like DNA-binding domains"/>
    <property type="match status" value="1"/>
</dbReference>
<organism evidence="6 7">
    <name type="scientific">Streptomyces camelliae</name>
    <dbReference type="NCBI Taxonomy" id="3004093"/>
    <lineage>
        <taxon>Bacteria</taxon>
        <taxon>Bacillati</taxon>
        <taxon>Actinomycetota</taxon>
        <taxon>Actinomycetes</taxon>
        <taxon>Kitasatosporales</taxon>
        <taxon>Streptomycetaceae</taxon>
        <taxon>Streptomyces</taxon>
    </lineage>
</organism>
<keyword evidence="7" id="KW-1185">Reference proteome</keyword>
<dbReference type="CDD" id="cd06285">
    <property type="entry name" value="PBP1_LacI-like"/>
    <property type="match status" value="1"/>
</dbReference>
<dbReference type="SMART" id="SM00354">
    <property type="entry name" value="HTH_LACI"/>
    <property type="match status" value="1"/>
</dbReference>
<dbReference type="InterPro" id="IPR000843">
    <property type="entry name" value="HTH_LacI"/>
</dbReference>
<proteinExistence type="predicted"/>
<protein>
    <submittedName>
        <fullName evidence="6">Substrate-binding domain-containing protein</fullName>
    </submittedName>
</protein>
<feature type="region of interest" description="Disordered" evidence="4">
    <location>
        <begin position="58"/>
        <end position="77"/>
    </location>
</feature>
<dbReference type="PROSITE" id="PS00717">
    <property type="entry name" value="SIGMA54_1"/>
    <property type="match status" value="1"/>
</dbReference>
<evidence type="ECO:0000256" key="4">
    <source>
        <dbReference type="SAM" id="MobiDB-lite"/>
    </source>
</evidence>
<keyword evidence="3" id="KW-0804">Transcription</keyword>
<sequence>MVTGTDVGDRAAAKILLAQVAAAHHRLAPVRAGGGRTGTAAVLGCGCPPGPPRCAVGENGGGSGTARRETGMAGDGGPVTLRGIAERLGLHVSTVSRVLNGPSGEQGRAASGETARRIRELADELGYRPNPHATSLRTRRSNLVGVLFPRLSEIVVATIYEGVEEEATRRGLSTFVTNTHDDPATQRERIGMVLGRRVDGLIIGDAHLDGAALAGPALDGTPFVLVNRRTDTGHPAVTCDDHLGGRLVAEHFLALGHRRVAVVAGEPFASTGTDRTTGFTDRYREAGLPLPARWVRHCRFDTAGGHRAAAELLSGSDRPTAIFAVNDLAAIGTIGAARDLGLRLGEDLALAGFNDTPLAAELPVPLTSVHSPMAEQGRRAVRLLLRRIAGEPVRSEVIRPELVVRASTGAPIGPALR</sequence>
<dbReference type="InterPro" id="IPR010982">
    <property type="entry name" value="Lambda_DNA-bd_dom_sf"/>
</dbReference>
<feature type="domain" description="HTH lacI-type" evidence="5">
    <location>
        <begin position="79"/>
        <end position="138"/>
    </location>
</feature>
<dbReference type="CDD" id="cd01392">
    <property type="entry name" value="HTH_LacI"/>
    <property type="match status" value="1"/>
</dbReference>
<accession>A0ABY7NYY2</accession>